<dbReference type="Proteomes" id="UP000030392">
    <property type="component" value="Unassembled WGS sequence"/>
</dbReference>
<accession>A0A0A2C493</accession>
<dbReference type="GO" id="GO:0010207">
    <property type="term" value="P:photosystem II assembly"/>
    <property type="evidence" value="ECO:0007669"/>
    <property type="project" value="InterPro"/>
</dbReference>
<comment type="caution">
    <text evidence="3">The sequence shown here is derived from an EMBL/GenBank/DDBJ whole genome shotgun (WGS) entry which is preliminary data.</text>
</comment>
<dbReference type="AlphaFoldDB" id="A0A0A2C493"/>
<proteinExistence type="inferred from homology"/>
<name>A0A0A2C493_PROMR</name>
<comment type="similarity">
    <text evidence="2">Belongs to the THF1 family.</text>
</comment>
<dbReference type="GO" id="GO:0030096">
    <property type="term" value="C:plasma membrane-derived thylakoid photosystem II"/>
    <property type="evidence" value="ECO:0007669"/>
    <property type="project" value="TreeGrafter"/>
</dbReference>
<dbReference type="EMBL" id="JNAX01000015">
    <property type="protein sequence ID" value="KGG19715.1"/>
    <property type="molecule type" value="Genomic_DNA"/>
</dbReference>
<evidence type="ECO:0000313" key="3">
    <source>
        <dbReference type="EMBL" id="KGG19715.1"/>
    </source>
</evidence>
<dbReference type="InterPro" id="IPR017499">
    <property type="entry name" value="Thf1"/>
</dbReference>
<protein>
    <recommendedName>
        <fullName evidence="2">Protein Thf1</fullName>
    </recommendedName>
</protein>
<evidence type="ECO:0000256" key="1">
    <source>
        <dbReference type="ARBA" id="ARBA00023054"/>
    </source>
</evidence>
<evidence type="ECO:0000313" key="4">
    <source>
        <dbReference type="Proteomes" id="UP000030392"/>
    </source>
</evidence>
<keyword evidence="1 2" id="KW-0175">Coiled coil</keyword>
<gene>
    <name evidence="2" type="primary">thf1</name>
    <name evidence="3" type="ORF">EV03_2101</name>
</gene>
<evidence type="ECO:0000256" key="2">
    <source>
        <dbReference type="HAMAP-Rule" id="MF_01843"/>
    </source>
</evidence>
<dbReference type="HAMAP" id="MF_01843">
    <property type="entry name" value="Thf1"/>
    <property type="match status" value="1"/>
</dbReference>
<comment type="function">
    <text evidence="2">May be involved in photosynthetic membrane biogenesis.</text>
</comment>
<dbReference type="PANTHER" id="PTHR34793">
    <property type="entry name" value="PROTEIN THYLAKOID FORMATION 1, CHLOROPLASTIC"/>
    <property type="match status" value="1"/>
</dbReference>
<dbReference type="PANTHER" id="PTHR34793:SF1">
    <property type="entry name" value="PROTEIN THYLAKOID FORMATION 1, CHLOROPLASTIC"/>
    <property type="match status" value="1"/>
</dbReference>
<organism evidence="3 4">
    <name type="scientific">Prochlorococcus marinus str. PAC1</name>
    <dbReference type="NCBI Taxonomy" id="59924"/>
    <lineage>
        <taxon>Bacteria</taxon>
        <taxon>Bacillati</taxon>
        <taxon>Cyanobacteriota</taxon>
        <taxon>Cyanophyceae</taxon>
        <taxon>Synechococcales</taxon>
        <taxon>Prochlorococcaceae</taxon>
        <taxon>Prochlorococcus</taxon>
    </lineage>
</organism>
<dbReference type="NCBIfam" id="TIGR03060">
    <property type="entry name" value="PS_II_psb29"/>
    <property type="match status" value="1"/>
</dbReference>
<dbReference type="Pfam" id="PF11264">
    <property type="entry name" value="ThylakoidFormat"/>
    <property type="match status" value="1"/>
</dbReference>
<sequence>MILAKSGDKLRSLKNYLGLALSVRATISDSKSDFHKEFPYVIPAIYRKLADELLVELHLLSHQKNFKKDSIFSTGLKEVFSKFTSGYKPSEHVTKLFDAICNCNGFNPTEINNSSEQLVSKAKSFTKEDLNSFLSKTNNDNKGYDYYTRINAIGIYKLVSEMPLFKEVKEEDLNKEISDISKSLGYQYSRVEKDISMYKSNIEKMKQALEIIALNLKTK</sequence>
<reference evidence="4" key="1">
    <citation type="journal article" date="2014" name="Sci. Data">
        <title>Genomes of diverse isolates of the marine cyanobacterium Prochlorococcus.</title>
        <authorList>
            <person name="Biller S."/>
            <person name="Berube P."/>
            <person name="Thompson J."/>
            <person name="Kelly L."/>
            <person name="Roggensack S."/>
            <person name="Awad L."/>
            <person name="Roache-Johnson K."/>
            <person name="Ding H."/>
            <person name="Giovannoni S.J."/>
            <person name="Moore L.R."/>
            <person name="Chisholm S.W."/>
        </authorList>
    </citation>
    <scope>NUCLEOTIDE SEQUENCE [LARGE SCALE GENOMIC DNA]</scope>
    <source>
        <strain evidence="4">PAC1</strain>
    </source>
</reference>